<evidence type="ECO:0000313" key="2">
    <source>
        <dbReference type="Proteomes" id="UP000440694"/>
    </source>
</evidence>
<gene>
    <name evidence="1" type="ORF">GIW81_18035</name>
</gene>
<evidence type="ECO:0000313" key="1">
    <source>
        <dbReference type="EMBL" id="MTD96243.1"/>
    </source>
</evidence>
<comment type="caution">
    <text evidence="1">The sequence shown here is derived from an EMBL/GenBank/DDBJ whole genome shotgun (WGS) entry which is preliminary data.</text>
</comment>
<protein>
    <submittedName>
        <fullName evidence="1">Uncharacterized protein</fullName>
    </submittedName>
</protein>
<keyword evidence="2" id="KW-1185">Reference proteome</keyword>
<dbReference type="RefSeq" id="WP_154740687.1">
    <property type="nucleotide sequence ID" value="NZ_WMBQ01000002.1"/>
</dbReference>
<accession>A0A6I3KP15</accession>
<proteinExistence type="predicted"/>
<dbReference type="Proteomes" id="UP000440694">
    <property type="component" value="Unassembled WGS sequence"/>
</dbReference>
<reference evidence="1 2" key="1">
    <citation type="submission" date="2019-11" db="EMBL/GenBank/DDBJ databases">
        <title>Identification of a novel strain.</title>
        <authorList>
            <person name="Xu Q."/>
            <person name="Wang G."/>
        </authorList>
    </citation>
    <scope>NUCLEOTIDE SEQUENCE [LARGE SCALE GENOMIC DNA]</scope>
    <source>
        <strain evidence="2">xq</strain>
    </source>
</reference>
<dbReference type="AlphaFoldDB" id="A0A6I3KP15"/>
<dbReference type="EMBL" id="WMBQ01000002">
    <property type="protein sequence ID" value="MTD96243.1"/>
    <property type="molecule type" value="Genomic_DNA"/>
</dbReference>
<sequence length="62" mass="6858">MAQILSFRTQEYRSSDAGARRVGISAEVILFPGVRYERWGDRDAAAASADRDAARDVLELAE</sequence>
<name>A0A6I3KP15_9HYPH</name>
<organism evidence="1 2">
    <name type="scientific">Hyphomicrobium album</name>
    <dbReference type="NCBI Taxonomy" id="2665159"/>
    <lineage>
        <taxon>Bacteria</taxon>
        <taxon>Pseudomonadati</taxon>
        <taxon>Pseudomonadota</taxon>
        <taxon>Alphaproteobacteria</taxon>
        <taxon>Hyphomicrobiales</taxon>
        <taxon>Hyphomicrobiaceae</taxon>
        <taxon>Hyphomicrobium</taxon>
    </lineage>
</organism>